<evidence type="ECO:0000256" key="5">
    <source>
        <dbReference type="SAM" id="Phobius"/>
    </source>
</evidence>
<evidence type="ECO:0000256" key="3">
    <source>
        <dbReference type="ARBA" id="ARBA00022553"/>
    </source>
</evidence>
<dbReference type="Pfam" id="PF00512">
    <property type="entry name" value="HisKA"/>
    <property type="match status" value="1"/>
</dbReference>
<dbReference type="PANTHER" id="PTHR43547:SF2">
    <property type="entry name" value="HYBRID SIGNAL TRANSDUCTION HISTIDINE KINASE C"/>
    <property type="match status" value="1"/>
</dbReference>
<keyword evidence="3" id="KW-0597">Phosphoprotein</keyword>
<proteinExistence type="predicted"/>
<dbReference type="CDD" id="cd00082">
    <property type="entry name" value="HisKA"/>
    <property type="match status" value="1"/>
</dbReference>
<feature type="transmembrane region" description="Helical" evidence="5">
    <location>
        <begin position="264"/>
        <end position="285"/>
    </location>
</feature>
<evidence type="ECO:0000259" key="6">
    <source>
        <dbReference type="PROSITE" id="PS50109"/>
    </source>
</evidence>
<evidence type="ECO:0000256" key="4">
    <source>
        <dbReference type="SAM" id="Coils"/>
    </source>
</evidence>
<dbReference type="SMART" id="SM00387">
    <property type="entry name" value="HATPase_c"/>
    <property type="match status" value="1"/>
</dbReference>
<feature type="coiled-coil region" evidence="4">
    <location>
        <begin position="460"/>
        <end position="512"/>
    </location>
</feature>
<feature type="transmembrane region" description="Helical" evidence="5">
    <location>
        <begin position="65"/>
        <end position="91"/>
    </location>
</feature>
<dbReference type="Pfam" id="PF16927">
    <property type="entry name" value="HisKA_7TM"/>
    <property type="match status" value="1"/>
</dbReference>
<name>A0A1G2JNB5_9BACT</name>
<dbReference type="InterPro" id="IPR036097">
    <property type="entry name" value="HisK_dim/P_sf"/>
</dbReference>
<dbReference type="InterPro" id="IPR003594">
    <property type="entry name" value="HATPase_dom"/>
</dbReference>
<evidence type="ECO:0000256" key="2">
    <source>
        <dbReference type="ARBA" id="ARBA00012438"/>
    </source>
</evidence>
<dbReference type="SUPFAM" id="SSF55874">
    <property type="entry name" value="ATPase domain of HSP90 chaperone/DNA topoisomerase II/histidine kinase"/>
    <property type="match status" value="1"/>
</dbReference>
<dbReference type="InterPro" id="IPR029016">
    <property type="entry name" value="GAF-like_dom_sf"/>
</dbReference>
<evidence type="ECO:0000313" key="8">
    <source>
        <dbReference type="Proteomes" id="UP000178935"/>
    </source>
</evidence>
<feature type="transmembrane region" description="Helical" evidence="5">
    <location>
        <begin position="40"/>
        <end position="59"/>
    </location>
</feature>
<dbReference type="PROSITE" id="PS50109">
    <property type="entry name" value="HIS_KIN"/>
    <property type="match status" value="1"/>
</dbReference>
<gene>
    <name evidence="7" type="ORF">A2561_02265</name>
</gene>
<accession>A0A1G2JNB5</accession>
<feature type="transmembrane region" description="Helical" evidence="5">
    <location>
        <begin position="100"/>
        <end position="120"/>
    </location>
</feature>
<dbReference type="Gene3D" id="3.30.565.10">
    <property type="entry name" value="Histidine kinase-like ATPase, C-terminal domain"/>
    <property type="match status" value="1"/>
</dbReference>
<comment type="caution">
    <text evidence="7">The sequence shown here is derived from an EMBL/GenBank/DDBJ whole genome shotgun (WGS) entry which is preliminary data.</text>
</comment>
<evidence type="ECO:0000313" key="7">
    <source>
        <dbReference type="EMBL" id="OGZ88647.1"/>
    </source>
</evidence>
<feature type="domain" description="Histidine kinase" evidence="6">
    <location>
        <begin position="512"/>
        <end position="735"/>
    </location>
</feature>
<dbReference type="AlphaFoldDB" id="A0A1G2JNB5"/>
<organism evidence="7 8">
    <name type="scientific">Candidatus Staskawiczbacteria bacterium RIFOXYD1_FULL_32_13</name>
    <dbReference type="NCBI Taxonomy" id="1802234"/>
    <lineage>
        <taxon>Bacteria</taxon>
        <taxon>Candidatus Staskawicziibacteriota</taxon>
    </lineage>
</organism>
<dbReference type="SUPFAM" id="SSF47384">
    <property type="entry name" value="Homodimeric domain of signal transducing histidine kinase"/>
    <property type="match status" value="1"/>
</dbReference>
<comment type="catalytic activity">
    <reaction evidence="1">
        <text>ATP + protein L-histidine = ADP + protein N-phospho-L-histidine.</text>
        <dbReference type="EC" id="2.7.13.3"/>
    </reaction>
</comment>
<dbReference type="InterPro" id="IPR031621">
    <property type="entry name" value="HisKA_7TM"/>
</dbReference>
<dbReference type="Gene3D" id="3.30.450.40">
    <property type="match status" value="1"/>
</dbReference>
<dbReference type="PANTHER" id="PTHR43547">
    <property type="entry name" value="TWO-COMPONENT HISTIDINE KINASE"/>
    <property type="match status" value="1"/>
</dbReference>
<dbReference type="EMBL" id="MHPU01000018">
    <property type="protein sequence ID" value="OGZ88647.1"/>
    <property type="molecule type" value="Genomic_DNA"/>
</dbReference>
<dbReference type="Pfam" id="PF02518">
    <property type="entry name" value="HATPase_c"/>
    <property type="match status" value="1"/>
</dbReference>
<dbReference type="Gene3D" id="1.10.287.130">
    <property type="match status" value="1"/>
</dbReference>
<dbReference type="InterPro" id="IPR003661">
    <property type="entry name" value="HisK_dim/P_dom"/>
</dbReference>
<feature type="transmembrane region" description="Helical" evidence="5">
    <location>
        <begin position="202"/>
        <end position="224"/>
    </location>
</feature>
<keyword evidence="4" id="KW-0175">Coiled coil</keyword>
<keyword evidence="5" id="KW-0812">Transmembrane</keyword>
<feature type="transmembrane region" description="Helical" evidence="5">
    <location>
        <begin position="236"/>
        <end position="258"/>
    </location>
</feature>
<sequence>METINIFFAISGFFNAAVTLVFGTYIFLKNKKLRVFQLFYYSNISFIFWSFFYGMWQLSSNPEEALFWCRMFSIGSTTIPVLFLHITSLLIDKEKEAKKILIFGYTETIFFLLFNFSPLFVKDVQPMFGFKFWPIPGLMYTIFLFIDFFFLFGYGAYLLFKNYKESTGVRKEKIKYATLTYLIPVIGGCTNFPYWYKIPIPPYGTFVAFLFPIIMGYLISRYIYFDLKYMLGRLAVYTFSILTITFIATISYVTSIFFNITDNIILHLFILISSIIIYNPILKFFDNLWPRIFYKHVLSYQKNIISLETKLISILDLKELSEVISDKLLNTIGINKIAFILKDAQTQIYKITKIEGFSELDINNLLNQSLEKFLKSAKRSLLGDEIIYMKTENNIDDYLTEKLKEEIERNKIGLILPFFKEEELSGFIIFGEKISKNSYTKQDIDLFDVLSNQISIAIENAKLYNQVQDLSLNLQQKVDEQTKELREAYQTEKKAREELEKLNQTKNQFLLAIQHHLRTPLTSMRWNSEILLKQKQTKKAKEITSNFKKSTENLIKMVNEFLDITQFQMGKEVINPKPGVNIVPIFREMLIDLEPEIKSKKINVHLDIENNNKNYVNYEIIADREKLKLALFNILDNAIKYTVKGHISIKLKSFEKFITIVIEDTGIGMSKETIDNLFLKIFERSQEAQKTFVTGRGIGLFISGQIIKAHKGKIIAKSQGEGKGATFHIELPTKK</sequence>
<feature type="transmembrane region" description="Helical" evidence="5">
    <location>
        <begin position="140"/>
        <end position="160"/>
    </location>
</feature>
<dbReference type="PRINTS" id="PR00344">
    <property type="entry name" value="BCTRLSENSOR"/>
</dbReference>
<reference evidence="7 8" key="1">
    <citation type="journal article" date="2016" name="Nat. Commun.">
        <title>Thousands of microbial genomes shed light on interconnected biogeochemical processes in an aquifer system.</title>
        <authorList>
            <person name="Anantharaman K."/>
            <person name="Brown C.T."/>
            <person name="Hug L.A."/>
            <person name="Sharon I."/>
            <person name="Castelle C.J."/>
            <person name="Probst A.J."/>
            <person name="Thomas B.C."/>
            <person name="Singh A."/>
            <person name="Wilkins M.J."/>
            <person name="Karaoz U."/>
            <person name="Brodie E.L."/>
            <person name="Williams K.H."/>
            <person name="Hubbard S.S."/>
            <person name="Banfield J.F."/>
        </authorList>
    </citation>
    <scope>NUCLEOTIDE SEQUENCE [LARGE SCALE GENOMIC DNA]</scope>
</reference>
<feature type="transmembrane region" description="Helical" evidence="5">
    <location>
        <begin position="6"/>
        <end position="28"/>
    </location>
</feature>
<dbReference type="SMART" id="SM00388">
    <property type="entry name" value="HisKA"/>
    <property type="match status" value="1"/>
</dbReference>
<dbReference type="EC" id="2.7.13.3" evidence="2"/>
<dbReference type="InterPro" id="IPR004358">
    <property type="entry name" value="Sig_transdc_His_kin-like_C"/>
</dbReference>
<dbReference type="SUPFAM" id="SSF55781">
    <property type="entry name" value="GAF domain-like"/>
    <property type="match status" value="1"/>
</dbReference>
<dbReference type="GO" id="GO:0000155">
    <property type="term" value="F:phosphorelay sensor kinase activity"/>
    <property type="evidence" value="ECO:0007669"/>
    <property type="project" value="InterPro"/>
</dbReference>
<dbReference type="InterPro" id="IPR005467">
    <property type="entry name" value="His_kinase_dom"/>
</dbReference>
<evidence type="ECO:0000256" key="1">
    <source>
        <dbReference type="ARBA" id="ARBA00000085"/>
    </source>
</evidence>
<keyword evidence="5" id="KW-1133">Transmembrane helix</keyword>
<keyword evidence="5" id="KW-0472">Membrane</keyword>
<dbReference type="Proteomes" id="UP000178935">
    <property type="component" value="Unassembled WGS sequence"/>
</dbReference>
<dbReference type="InterPro" id="IPR036890">
    <property type="entry name" value="HATPase_C_sf"/>
</dbReference>
<protein>
    <recommendedName>
        <fullName evidence="2">histidine kinase</fullName>
        <ecNumber evidence="2">2.7.13.3</ecNumber>
    </recommendedName>
</protein>